<dbReference type="PANTHER" id="PTHR42756">
    <property type="entry name" value="TRANSCRIPTIONAL REGULATOR, MARR"/>
    <property type="match status" value="1"/>
</dbReference>
<organism evidence="5 6">
    <name type="scientific">Aquella oligotrophica</name>
    <dbReference type="NCBI Taxonomy" id="2067065"/>
    <lineage>
        <taxon>Bacteria</taxon>
        <taxon>Pseudomonadati</taxon>
        <taxon>Pseudomonadota</taxon>
        <taxon>Betaproteobacteria</taxon>
        <taxon>Neisseriales</taxon>
        <taxon>Neisseriaceae</taxon>
        <taxon>Aquella</taxon>
    </lineage>
</organism>
<keyword evidence="1" id="KW-0805">Transcription regulation</keyword>
<accession>A0A2I7N4G2</accession>
<dbReference type="SUPFAM" id="SSF46785">
    <property type="entry name" value="Winged helix' DNA-binding domain"/>
    <property type="match status" value="1"/>
</dbReference>
<gene>
    <name evidence="5" type="ORF">CUN60_03260</name>
</gene>
<dbReference type="Proteomes" id="UP000236655">
    <property type="component" value="Chromosome"/>
</dbReference>
<feature type="domain" description="HTH marR-type" evidence="4">
    <location>
        <begin position="6"/>
        <end position="138"/>
    </location>
</feature>
<name>A0A2I7N4G2_9NEIS</name>
<dbReference type="GO" id="GO:0003700">
    <property type="term" value="F:DNA-binding transcription factor activity"/>
    <property type="evidence" value="ECO:0007669"/>
    <property type="project" value="InterPro"/>
</dbReference>
<evidence type="ECO:0000313" key="5">
    <source>
        <dbReference type="EMBL" id="AUR51357.1"/>
    </source>
</evidence>
<dbReference type="AlphaFoldDB" id="A0A2I7N4G2"/>
<keyword evidence="3" id="KW-0804">Transcription</keyword>
<keyword evidence="2" id="KW-0238">DNA-binding</keyword>
<keyword evidence="6" id="KW-1185">Reference proteome</keyword>
<dbReference type="KEGG" id="nba:CUN60_03260"/>
<dbReference type="RefSeq" id="WP_102950657.1">
    <property type="nucleotide sequence ID" value="NZ_CP024847.1"/>
</dbReference>
<evidence type="ECO:0000256" key="2">
    <source>
        <dbReference type="ARBA" id="ARBA00023125"/>
    </source>
</evidence>
<dbReference type="InterPro" id="IPR036388">
    <property type="entry name" value="WH-like_DNA-bd_sf"/>
</dbReference>
<dbReference type="Gene3D" id="1.10.10.10">
    <property type="entry name" value="Winged helix-like DNA-binding domain superfamily/Winged helix DNA-binding domain"/>
    <property type="match status" value="1"/>
</dbReference>
<dbReference type="SMART" id="SM00347">
    <property type="entry name" value="HTH_MARR"/>
    <property type="match status" value="1"/>
</dbReference>
<dbReference type="EMBL" id="CP024847">
    <property type="protein sequence ID" value="AUR51357.1"/>
    <property type="molecule type" value="Genomic_DNA"/>
</dbReference>
<evidence type="ECO:0000313" key="6">
    <source>
        <dbReference type="Proteomes" id="UP000236655"/>
    </source>
</evidence>
<evidence type="ECO:0000256" key="1">
    <source>
        <dbReference type="ARBA" id="ARBA00023015"/>
    </source>
</evidence>
<sequence length="153" mass="17572">MDSSLISTLLRDLDNIVREIHTIYEASFKNYSLQKGQFAYITRICENEGINLADLSFRLKVDKTTTTKAVQKLIVSGLINKVQDVTDKRVWHLFPTAKTRELYSQIIAEKNRVLELCFAGFSNKERAAFGSLVTKMSANIAEEWKKTIHRDKE</sequence>
<dbReference type="GO" id="GO:0003677">
    <property type="term" value="F:DNA binding"/>
    <property type="evidence" value="ECO:0007669"/>
    <property type="project" value="UniProtKB-KW"/>
</dbReference>
<proteinExistence type="predicted"/>
<dbReference type="Pfam" id="PF01047">
    <property type="entry name" value="MarR"/>
    <property type="match status" value="1"/>
</dbReference>
<dbReference type="InterPro" id="IPR000835">
    <property type="entry name" value="HTH_MarR-typ"/>
</dbReference>
<dbReference type="OrthoDB" id="582199at2"/>
<dbReference type="InterPro" id="IPR036390">
    <property type="entry name" value="WH_DNA-bd_sf"/>
</dbReference>
<dbReference type="PROSITE" id="PS50995">
    <property type="entry name" value="HTH_MARR_2"/>
    <property type="match status" value="1"/>
</dbReference>
<protein>
    <submittedName>
        <fullName evidence="5">MarR family transcriptional regulator</fullName>
    </submittedName>
</protein>
<evidence type="ECO:0000256" key="3">
    <source>
        <dbReference type="ARBA" id="ARBA00023163"/>
    </source>
</evidence>
<reference evidence="6" key="1">
    <citation type="submission" date="2017-11" db="EMBL/GenBank/DDBJ databases">
        <authorList>
            <person name="Chan K.G."/>
            <person name="Lee L.S."/>
        </authorList>
    </citation>
    <scope>NUCLEOTIDE SEQUENCE [LARGE SCALE GENOMIC DNA]</scope>
    <source>
        <strain evidence="6">DSM 100970</strain>
    </source>
</reference>
<dbReference type="PANTHER" id="PTHR42756:SF2">
    <property type="entry name" value="MARR FAMILY REGULATORY PROTEIN"/>
    <property type="match status" value="1"/>
</dbReference>
<evidence type="ECO:0000259" key="4">
    <source>
        <dbReference type="PROSITE" id="PS50995"/>
    </source>
</evidence>